<keyword evidence="4 7" id="KW-0378">Hydrolase</keyword>
<feature type="binding site" evidence="7">
    <location>
        <position position="232"/>
    </location>
    <ligand>
        <name>Zn(2+)</name>
        <dbReference type="ChEBI" id="CHEBI:29105"/>
        <label>3</label>
    </ligand>
</feature>
<dbReference type="Gene3D" id="3.20.20.150">
    <property type="entry name" value="Divalent-metal-dependent TIM barrel enzymes"/>
    <property type="match status" value="1"/>
</dbReference>
<dbReference type="NCBIfam" id="TIGR00587">
    <property type="entry name" value="nfo"/>
    <property type="match status" value="1"/>
</dbReference>
<feature type="binding site" evidence="7">
    <location>
        <position position="107"/>
    </location>
    <ligand>
        <name>Zn(2+)</name>
        <dbReference type="ChEBI" id="CHEBI:29105"/>
        <label>1</label>
    </ligand>
</feature>
<comment type="caution">
    <text evidence="9">The sequence shown here is derived from an EMBL/GenBank/DDBJ whole genome shotgun (WGS) entry which is preliminary data.</text>
</comment>
<feature type="binding site" evidence="7">
    <location>
        <position position="67"/>
    </location>
    <ligand>
        <name>Zn(2+)</name>
        <dbReference type="ChEBI" id="CHEBI:29105"/>
        <label>1</label>
    </ligand>
</feature>
<reference evidence="9 10" key="1">
    <citation type="submission" date="2017-09" db="EMBL/GenBank/DDBJ databases">
        <title>Depth-based differentiation of microbial function through sediment-hosted aquifers and enrichment of novel symbionts in the deep terrestrial subsurface.</title>
        <authorList>
            <person name="Probst A.J."/>
            <person name="Ladd B."/>
            <person name="Jarett J.K."/>
            <person name="Geller-Mcgrath D.E."/>
            <person name="Sieber C.M."/>
            <person name="Emerson J.B."/>
            <person name="Anantharaman K."/>
            <person name="Thomas B.C."/>
            <person name="Malmstrom R."/>
            <person name="Stieglmeier M."/>
            <person name="Klingl A."/>
            <person name="Woyke T."/>
            <person name="Ryan C.M."/>
            <person name="Banfield J.F."/>
        </authorList>
    </citation>
    <scope>NUCLEOTIDE SEQUENCE [LARGE SCALE GENOMIC DNA]</scope>
    <source>
        <strain evidence="9">CG15_BIG_FIL_POST_REV_8_21_14_020_45_12</strain>
    </source>
</reference>
<dbReference type="InterPro" id="IPR001719">
    <property type="entry name" value="AP_endonuc_2"/>
</dbReference>
<dbReference type="AlphaFoldDB" id="A0A2M7H2Q4"/>
<dbReference type="PANTHER" id="PTHR21445:SF0">
    <property type="entry name" value="APURINIC-APYRIMIDINIC ENDONUCLEASE"/>
    <property type="match status" value="1"/>
</dbReference>
<sequence length="281" mass="30618">MQKIGAHVSAAGGAQNAPLNAKLEKCETFQFFVSSPRTFQFKQPTTEQIAEFKANCEAGGFTDTYVHASYLINLASTNNKTRHGSISLLRKGLDACALLGVTGMMFHTGSAKDYENKADGIKQAAASINKVLDGYKGKTKLLIENAAGAGSTIGMNFTEVGELMKLVDKKYTKHLGVCLDTQHSFASGYDWRTKAGTDAAVKEFDKKIGLDNLVVIQYNDSKTECGSNKDRHEHIADGNMGLQAAKNILGHPKLKNYSFCLETEPEGRAKDIKTLKTIRQK</sequence>
<keyword evidence="6 7" id="KW-0234">DNA repair</keyword>
<dbReference type="HAMAP" id="MF_00152">
    <property type="entry name" value="Nfo"/>
    <property type="match status" value="1"/>
</dbReference>
<feature type="binding site" evidence="7">
    <location>
        <position position="144"/>
    </location>
    <ligand>
        <name>Zn(2+)</name>
        <dbReference type="ChEBI" id="CHEBI:29105"/>
        <label>2</label>
    </ligand>
</feature>
<dbReference type="PROSITE" id="PS00729">
    <property type="entry name" value="AP_NUCLEASE_F2_1"/>
    <property type="match status" value="1"/>
</dbReference>
<dbReference type="InterPro" id="IPR018246">
    <property type="entry name" value="AP_endonuc_F2_Zn_BS"/>
</dbReference>
<evidence type="ECO:0000313" key="10">
    <source>
        <dbReference type="Proteomes" id="UP000230292"/>
    </source>
</evidence>
<feature type="domain" description="Xylose isomerase-like TIM barrel" evidence="8">
    <location>
        <begin position="26"/>
        <end position="272"/>
    </location>
</feature>
<evidence type="ECO:0000256" key="3">
    <source>
        <dbReference type="ARBA" id="ARBA00022763"/>
    </source>
</evidence>
<feature type="binding site" evidence="7">
    <location>
        <position position="180"/>
    </location>
    <ligand>
        <name>Zn(2+)</name>
        <dbReference type="ChEBI" id="CHEBI:29105"/>
        <label>2</label>
    </ligand>
</feature>
<dbReference type="GO" id="GO:0008270">
    <property type="term" value="F:zinc ion binding"/>
    <property type="evidence" value="ECO:0007669"/>
    <property type="project" value="UniProtKB-UniRule"/>
</dbReference>
<organism evidence="9 10">
    <name type="scientific">Candidatus Kerfeldbacteria bacterium CG15_BIG_FIL_POST_REV_8_21_14_020_45_12</name>
    <dbReference type="NCBI Taxonomy" id="2014247"/>
    <lineage>
        <taxon>Bacteria</taxon>
        <taxon>Candidatus Kerfeldiibacteriota</taxon>
    </lineage>
</organism>
<dbReference type="PROSITE" id="PS51432">
    <property type="entry name" value="AP_NUCLEASE_F2_4"/>
    <property type="match status" value="1"/>
</dbReference>
<protein>
    <recommendedName>
        <fullName evidence="7">Probable endonuclease 4</fullName>
        <ecNumber evidence="7">3.1.21.2</ecNumber>
    </recommendedName>
    <alternativeName>
        <fullName evidence="7">Endodeoxyribonuclease IV</fullName>
    </alternativeName>
    <alternativeName>
        <fullName evidence="7">Endonuclease IV</fullName>
    </alternativeName>
</protein>
<feature type="binding site" evidence="7">
    <location>
        <position position="262"/>
    </location>
    <ligand>
        <name>Zn(2+)</name>
        <dbReference type="ChEBI" id="CHEBI:29105"/>
        <label>2</label>
    </ligand>
</feature>
<evidence type="ECO:0000313" key="9">
    <source>
        <dbReference type="EMBL" id="PIW36525.1"/>
    </source>
</evidence>
<name>A0A2M7H2Q4_9BACT</name>
<dbReference type="EC" id="3.1.21.2" evidence="7"/>
<dbReference type="GO" id="GO:0006284">
    <property type="term" value="P:base-excision repair"/>
    <property type="evidence" value="ECO:0007669"/>
    <property type="project" value="TreeGrafter"/>
</dbReference>
<dbReference type="InterPro" id="IPR013022">
    <property type="entry name" value="Xyl_isomerase-like_TIM-brl"/>
</dbReference>
<feature type="binding site" evidence="7">
    <location>
        <position position="183"/>
    </location>
    <ligand>
        <name>Zn(2+)</name>
        <dbReference type="ChEBI" id="CHEBI:29105"/>
        <label>3</label>
    </ligand>
</feature>
<dbReference type="InterPro" id="IPR036237">
    <property type="entry name" value="Xyl_isomerase-like_sf"/>
</dbReference>
<keyword evidence="7" id="KW-0255">Endonuclease</keyword>
<evidence type="ECO:0000256" key="7">
    <source>
        <dbReference type="HAMAP-Rule" id="MF_00152"/>
    </source>
</evidence>
<keyword evidence="3 7" id="KW-0227">DNA damage</keyword>
<keyword evidence="5 7" id="KW-0862">Zinc</keyword>
<dbReference type="CDD" id="cd00019">
    <property type="entry name" value="AP2Ec"/>
    <property type="match status" value="1"/>
</dbReference>
<accession>A0A2M7H2Q4</accession>
<dbReference type="SUPFAM" id="SSF51658">
    <property type="entry name" value="Xylose isomerase-like"/>
    <property type="match status" value="1"/>
</dbReference>
<dbReference type="SMART" id="SM00518">
    <property type="entry name" value="AP2Ec"/>
    <property type="match status" value="1"/>
</dbReference>
<evidence type="ECO:0000256" key="2">
    <source>
        <dbReference type="ARBA" id="ARBA00022723"/>
    </source>
</evidence>
<dbReference type="GO" id="GO:0003906">
    <property type="term" value="F:DNA-(apurinic or apyrimidinic site) endonuclease activity"/>
    <property type="evidence" value="ECO:0007669"/>
    <property type="project" value="TreeGrafter"/>
</dbReference>
<feature type="binding site" evidence="7">
    <location>
        <position position="230"/>
    </location>
    <ligand>
        <name>Zn(2+)</name>
        <dbReference type="ChEBI" id="CHEBI:29105"/>
        <label>3</label>
    </ligand>
</feature>
<dbReference type="Pfam" id="PF01261">
    <property type="entry name" value="AP_endonuc_2"/>
    <property type="match status" value="1"/>
</dbReference>
<dbReference type="GO" id="GO:0008833">
    <property type="term" value="F:deoxyribonuclease IV (phage-T4-induced) activity"/>
    <property type="evidence" value="ECO:0007669"/>
    <property type="project" value="UniProtKB-UniRule"/>
</dbReference>
<keyword evidence="7" id="KW-0540">Nuclease</keyword>
<evidence type="ECO:0000256" key="5">
    <source>
        <dbReference type="ARBA" id="ARBA00022833"/>
    </source>
</evidence>
<evidence type="ECO:0000256" key="4">
    <source>
        <dbReference type="ARBA" id="ARBA00022801"/>
    </source>
</evidence>
<comment type="similarity">
    <text evidence="1 7">Belongs to the AP endonuclease 2 family.</text>
</comment>
<dbReference type="Proteomes" id="UP000230292">
    <property type="component" value="Unassembled WGS sequence"/>
</dbReference>
<dbReference type="GO" id="GO:0008081">
    <property type="term" value="F:phosphoric diester hydrolase activity"/>
    <property type="evidence" value="ECO:0007669"/>
    <property type="project" value="TreeGrafter"/>
</dbReference>
<comment type="caution">
    <text evidence="7">Lacks conserved residue(s) required for the propagation of feature annotation.</text>
</comment>
<comment type="cofactor">
    <cofactor evidence="7">
        <name>Zn(2+)</name>
        <dbReference type="ChEBI" id="CHEBI:29105"/>
    </cofactor>
    <text evidence="7">Binds 3 Zn(2+) ions.</text>
</comment>
<proteinExistence type="inferred from homology"/>
<dbReference type="PANTHER" id="PTHR21445">
    <property type="entry name" value="ENDONUCLEASE IV ENDODEOXYRIBONUCLEASE IV"/>
    <property type="match status" value="1"/>
</dbReference>
<comment type="function">
    <text evidence="7">Endonuclease IV plays a role in DNA repair. It cleaves phosphodiester bonds at apurinic or apyrimidinic (AP) sites, generating a 3'-hydroxyl group and a 5'-terminal sugar phosphate.</text>
</comment>
<keyword evidence="2 7" id="KW-0479">Metal-binding</keyword>
<dbReference type="EMBL" id="PFGC01000050">
    <property type="protein sequence ID" value="PIW36525.1"/>
    <property type="molecule type" value="Genomic_DNA"/>
</dbReference>
<feature type="binding site" evidence="7">
    <location>
        <position position="144"/>
    </location>
    <ligand>
        <name>Zn(2+)</name>
        <dbReference type="ChEBI" id="CHEBI:29105"/>
        <label>1</label>
    </ligand>
</feature>
<evidence type="ECO:0000259" key="8">
    <source>
        <dbReference type="Pfam" id="PF01261"/>
    </source>
</evidence>
<evidence type="ECO:0000256" key="1">
    <source>
        <dbReference type="ARBA" id="ARBA00005340"/>
    </source>
</evidence>
<gene>
    <name evidence="7" type="primary">nfo</name>
    <name evidence="9" type="ORF">COW24_04930</name>
</gene>
<dbReference type="FunFam" id="3.20.20.150:FF:000001">
    <property type="entry name" value="Probable endonuclease 4"/>
    <property type="match status" value="1"/>
</dbReference>
<comment type="catalytic activity">
    <reaction evidence="7">
        <text>Endonucleolytic cleavage to 5'-phosphooligonucleotide end-products.</text>
        <dbReference type="EC" id="3.1.21.2"/>
    </reaction>
</comment>
<dbReference type="GO" id="GO:0003677">
    <property type="term" value="F:DNA binding"/>
    <property type="evidence" value="ECO:0007669"/>
    <property type="project" value="InterPro"/>
</dbReference>
<evidence type="ECO:0000256" key="6">
    <source>
        <dbReference type="ARBA" id="ARBA00023204"/>
    </source>
</evidence>